<feature type="domain" description="Methyltransferase type 11" evidence="5">
    <location>
        <begin position="39"/>
        <end position="132"/>
    </location>
</feature>
<reference evidence="6 7" key="1">
    <citation type="submission" date="2021-03" db="EMBL/GenBank/DDBJ databases">
        <title>Genomic Encyclopedia of Type Strains, Phase IV (KMG-IV): sequencing the most valuable type-strain genomes for metagenomic binning, comparative biology and taxonomic classification.</title>
        <authorList>
            <person name="Goeker M."/>
        </authorList>
    </citation>
    <scope>NUCLEOTIDE SEQUENCE [LARGE SCALE GENOMIC DNA]</scope>
    <source>
        <strain evidence="6 7">DSM 26048</strain>
    </source>
</reference>
<evidence type="ECO:0000256" key="2">
    <source>
        <dbReference type="ARBA" id="ARBA00022603"/>
    </source>
</evidence>
<dbReference type="Pfam" id="PF08241">
    <property type="entry name" value="Methyltransf_11"/>
    <property type="match status" value="1"/>
</dbReference>
<dbReference type="Proteomes" id="UP001519287">
    <property type="component" value="Unassembled WGS sequence"/>
</dbReference>
<dbReference type="PANTHER" id="PTHR44307">
    <property type="entry name" value="PHOSPHOETHANOLAMINE METHYLTRANSFERASE"/>
    <property type="match status" value="1"/>
</dbReference>
<sequence>MKYLDMLTKLGVGNAHPGGYEKTLLQLEKYPLQAGSKVLEVGCGTGRTACLLAEQGCEVTALDIRPEMLDKARIRAQTLELTVRFVEGDACSLPFEEGEFDIVLVESVTNFTDTSKAVSEYNRVLRPGGKLFDREVIRWKKMPAKAERALCDFYGVKGLLSMEEWQHTLESQGFTAVSSDDVVPFPPYMWEDAIRHPDPVKLADHAILMDPQVWRLSSEYDQLMEKYYEYLGYAVFMGTKASGVN</sequence>
<comment type="pathway">
    <text evidence="4">Phospholipid metabolism.</text>
</comment>
<dbReference type="InterPro" id="IPR029063">
    <property type="entry name" value="SAM-dependent_MTases_sf"/>
</dbReference>
<name>A0ABS4JAN5_9BACL</name>
<comment type="pathway">
    <text evidence="1">Lipid metabolism.</text>
</comment>
<keyword evidence="7" id="KW-1185">Reference proteome</keyword>
<evidence type="ECO:0000313" key="7">
    <source>
        <dbReference type="Proteomes" id="UP001519287"/>
    </source>
</evidence>
<dbReference type="GO" id="GO:0008168">
    <property type="term" value="F:methyltransferase activity"/>
    <property type="evidence" value="ECO:0007669"/>
    <property type="project" value="UniProtKB-KW"/>
</dbReference>
<dbReference type="EMBL" id="JAGGLB010000060">
    <property type="protein sequence ID" value="MBP1996913.1"/>
    <property type="molecule type" value="Genomic_DNA"/>
</dbReference>
<evidence type="ECO:0000313" key="6">
    <source>
        <dbReference type="EMBL" id="MBP1996913.1"/>
    </source>
</evidence>
<accession>A0ABS4JAN5</accession>
<dbReference type="GO" id="GO:0032259">
    <property type="term" value="P:methylation"/>
    <property type="evidence" value="ECO:0007669"/>
    <property type="project" value="UniProtKB-KW"/>
</dbReference>
<dbReference type="CDD" id="cd02440">
    <property type="entry name" value="AdoMet_MTases"/>
    <property type="match status" value="1"/>
</dbReference>
<dbReference type="SUPFAM" id="SSF53335">
    <property type="entry name" value="S-adenosyl-L-methionine-dependent methyltransferases"/>
    <property type="match status" value="1"/>
</dbReference>
<evidence type="ECO:0000256" key="3">
    <source>
        <dbReference type="ARBA" id="ARBA00022679"/>
    </source>
</evidence>
<evidence type="ECO:0000256" key="4">
    <source>
        <dbReference type="ARBA" id="ARBA00025707"/>
    </source>
</evidence>
<proteinExistence type="predicted"/>
<keyword evidence="2 6" id="KW-0489">Methyltransferase</keyword>
<dbReference type="PANTHER" id="PTHR44307:SF2">
    <property type="entry name" value="PHOSPHOETHANOLAMINE METHYLTRANSFERASE ISOFORM X1"/>
    <property type="match status" value="1"/>
</dbReference>
<dbReference type="RefSeq" id="WP_209979767.1">
    <property type="nucleotide sequence ID" value="NZ_JAGGLB010000060.1"/>
</dbReference>
<comment type="caution">
    <text evidence="6">The sequence shown here is derived from an EMBL/GenBank/DDBJ whole genome shotgun (WGS) entry which is preliminary data.</text>
</comment>
<evidence type="ECO:0000256" key="1">
    <source>
        <dbReference type="ARBA" id="ARBA00005189"/>
    </source>
</evidence>
<dbReference type="InterPro" id="IPR013216">
    <property type="entry name" value="Methyltransf_11"/>
</dbReference>
<organism evidence="6 7">
    <name type="scientific">Paenibacillus eucommiae</name>
    <dbReference type="NCBI Taxonomy" id="1355755"/>
    <lineage>
        <taxon>Bacteria</taxon>
        <taxon>Bacillati</taxon>
        <taxon>Bacillota</taxon>
        <taxon>Bacilli</taxon>
        <taxon>Bacillales</taxon>
        <taxon>Paenibacillaceae</taxon>
        <taxon>Paenibacillus</taxon>
    </lineage>
</organism>
<evidence type="ECO:0000259" key="5">
    <source>
        <dbReference type="Pfam" id="PF08241"/>
    </source>
</evidence>
<keyword evidence="3" id="KW-0808">Transferase</keyword>
<dbReference type="Gene3D" id="3.40.50.150">
    <property type="entry name" value="Vaccinia Virus protein VP39"/>
    <property type="match status" value="1"/>
</dbReference>
<gene>
    <name evidence="6" type="ORF">J2Z66_008591</name>
</gene>
<protein>
    <submittedName>
        <fullName evidence="6">SAM-dependent methyltransferase</fullName>
    </submittedName>
</protein>